<dbReference type="Pfam" id="PF05175">
    <property type="entry name" value="MTS"/>
    <property type="match status" value="1"/>
</dbReference>
<dbReference type="KEGG" id="pbal:CPBP_01065"/>
<dbReference type="CDD" id="cd02440">
    <property type="entry name" value="AdoMet_MTases"/>
    <property type="match status" value="1"/>
</dbReference>
<evidence type="ECO:0000256" key="1">
    <source>
        <dbReference type="ARBA" id="ARBA00022603"/>
    </source>
</evidence>
<keyword evidence="4" id="KW-0808">Transferase</keyword>
<keyword evidence="5" id="KW-1185">Reference proteome</keyword>
<dbReference type="InterPro" id="IPR050210">
    <property type="entry name" value="tRNA_Adenine-N(6)_MTase"/>
</dbReference>
<keyword evidence="1 4" id="KW-0489">Methyltransferase</keyword>
<dbReference type="RefSeq" id="WP_350331827.1">
    <property type="nucleotide sequence ID" value="NZ_CP054719.1"/>
</dbReference>
<dbReference type="InterPro" id="IPR007848">
    <property type="entry name" value="Small_mtfrase_dom"/>
</dbReference>
<keyword evidence="2" id="KW-0949">S-adenosyl-L-methionine</keyword>
<dbReference type="GO" id="GO:0032259">
    <property type="term" value="P:methylation"/>
    <property type="evidence" value="ECO:0007669"/>
    <property type="project" value="UniProtKB-KW"/>
</dbReference>
<evidence type="ECO:0000259" key="3">
    <source>
        <dbReference type="Pfam" id="PF05175"/>
    </source>
</evidence>
<dbReference type="Gene3D" id="3.40.50.150">
    <property type="entry name" value="Vaccinia Virus protein VP39"/>
    <property type="match status" value="1"/>
</dbReference>
<name>A0A7L9RUM9_9PROT</name>
<dbReference type="PANTHER" id="PTHR47739">
    <property type="entry name" value="TRNA1(VAL) (ADENINE(37)-N6)-METHYLTRANSFERASE"/>
    <property type="match status" value="1"/>
</dbReference>
<evidence type="ECO:0000313" key="5">
    <source>
        <dbReference type="Proteomes" id="UP000594001"/>
    </source>
</evidence>
<feature type="domain" description="Methyltransferase small" evidence="3">
    <location>
        <begin position="32"/>
        <end position="187"/>
    </location>
</feature>
<dbReference type="InterPro" id="IPR029063">
    <property type="entry name" value="SAM-dependent_MTases_sf"/>
</dbReference>
<accession>A0A7L9RUM9</accession>
<gene>
    <name evidence="4" type="primary">yfiC</name>
    <name evidence="4" type="ORF">CPBP_01065</name>
</gene>
<dbReference type="PANTHER" id="PTHR47739:SF1">
    <property type="entry name" value="TRNA1(VAL) (ADENINE(37)-N6)-METHYLTRANSFERASE"/>
    <property type="match status" value="1"/>
</dbReference>
<evidence type="ECO:0000313" key="4">
    <source>
        <dbReference type="EMBL" id="QOL20276.1"/>
    </source>
</evidence>
<dbReference type="Proteomes" id="UP000594001">
    <property type="component" value="Chromosome"/>
</dbReference>
<organism evidence="4 5">
    <name type="scientific">Candidatus Bodocaedibacter vickermanii</name>
    <dbReference type="NCBI Taxonomy" id="2741701"/>
    <lineage>
        <taxon>Bacteria</taxon>
        <taxon>Pseudomonadati</taxon>
        <taxon>Pseudomonadota</taxon>
        <taxon>Alphaproteobacteria</taxon>
        <taxon>Holosporales</taxon>
        <taxon>Candidatus Paracaedibacteraceae</taxon>
        <taxon>Candidatus Bodocaedibacter</taxon>
    </lineage>
</organism>
<protein>
    <submittedName>
        <fullName evidence="4">tRNA1(Val) (Adenine(37)-N6)-methyltransferase</fullName>
        <ecNumber evidence="4">2.1.1.223</ecNumber>
    </submittedName>
</protein>
<dbReference type="GO" id="GO:0008168">
    <property type="term" value="F:methyltransferase activity"/>
    <property type="evidence" value="ECO:0007669"/>
    <property type="project" value="UniProtKB-KW"/>
</dbReference>
<proteinExistence type="predicted"/>
<reference evidence="4 5" key="1">
    <citation type="submission" date="2020-06" db="EMBL/GenBank/DDBJ databases">
        <title>The endosymbiont of the kinetoplastid Bodo saltans is a Paracaedibacter-like alpha-proteobacterium possessing a putative toxin-antitoxin system.</title>
        <authorList>
            <person name="Midha S."/>
            <person name="Rigden D.J."/>
            <person name="Siozios S."/>
            <person name="Hurst G.D.D."/>
            <person name="Jackson A.P."/>
        </authorList>
    </citation>
    <scope>NUCLEOTIDE SEQUENCE [LARGE SCALE GENOMIC DNA]</scope>
    <source>
        <strain evidence="4">Lake Konstanz</strain>
    </source>
</reference>
<evidence type="ECO:0000256" key="2">
    <source>
        <dbReference type="ARBA" id="ARBA00022691"/>
    </source>
</evidence>
<dbReference type="AlphaFoldDB" id="A0A7L9RUM9"/>
<sequence>MIHNIEHTTLFNGNVTVYQPEQGYRFALDSVVLAAFTPAKDHQTVLELGIGVGAASLALAFQHPNITIHGIEIQTDIIPITQKNIDANGWTNRFKVFSGNLTTRLVDGHYYDHVMMNPPFFEGHTYTDSPYAHKTLSHGESDGLLKDWIHEAHRALKSRGYITIVHTARRLDEILSLLTEKFGGIEVFPLWPKLGTPAKRVLVRARKSVNSPMKLHAGLVLHQEDGTFTPESAQIIHQGQKINAI</sequence>
<dbReference type="EMBL" id="CP054719">
    <property type="protein sequence ID" value="QOL20276.1"/>
    <property type="molecule type" value="Genomic_DNA"/>
</dbReference>
<dbReference type="EC" id="2.1.1.223" evidence="4"/>
<dbReference type="SUPFAM" id="SSF53335">
    <property type="entry name" value="S-adenosyl-L-methionine-dependent methyltransferases"/>
    <property type="match status" value="1"/>
</dbReference>